<evidence type="ECO:0000259" key="1">
    <source>
        <dbReference type="Pfam" id="PF04187"/>
    </source>
</evidence>
<keyword evidence="3" id="KW-1185">Reference proteome</keyword>
<proteinExistence type="predicted"/>
<evidence type="ECO:0000313" key="2">
    <source>
        <dbReference type="EMBL" id="QUV95026.1"/>
    </source>
</evidence>
<name>A0ABX8B7G4_9BACT</name>
<protein>
    <submittedName>
        <fullName evidence="2">ChaN family lipoprotein</fullName>
    </submittedName>
</protein>
<feature type="domain" description="Haem-binding uptake Tiki superfamily ChaN" evidence="1">
    <location>
        <begin position="52"/>
        <end position="273"/>
    </location>
</feature>
<dbReference type="Proteomes" id="UP000677668">
    <property type="component" value="Chromosome 2"/>
</dbReference>
<dbReference type="InterPro" id="IPR007314">
    <property type="entry name" value="Cofac_haem-bd_dom"/>
</dbReference>
<reference evidence="2 3" key="1">
    <citation type="submission" date="2021-03" db="EMBL/GenBank/DDBJ databases">
        <title>Genomic and phenotypic characterization of Chloracidobacterium isolates provides evidence for multiple species.</title>
        <authorList>
            <person name="Saini M.K."/>
            <person name="Costas A.M.G."/>
            <person name="Tank M."/>
            <person name="Bryant D.A."/>
        </authorList>
    </citation>
    <scope>NUCLEOTIDE SEQUENCE [LARGE SCALE GENOMIC DNA]</scope>
    <source>
        <strain evidence="2 3">N</strain>
    </source>
</reference>
<dbReference type="RefSeq" id="WP_211423268.1">
    <property type="nucleotide sequence ID" value="NZ_CP072643.1"/>
</dbReference>
<dbReference type="SUPFAM" id="SSF159501">
    <property type="entry name" value="EreA/ChaN-like"/>
    <property type="match status" value="1"/>
</dbReference>
<evidence type="ECO:0000313" key="3">
    <source>
        <dbReference type="Proteomes" id="UP000677668"/>
    </source>
</evidence>
<accession>A0ABX8B7G4</accession>
<dbReference type="CDD" id="cd14727">
    <property type="entry name" value="ChanN-like"/>
    <property type="match status" value="1"/>
</dbReference>
<keyword evidence="2" id="KW-0449">Lipoprotein</keyword>
<organism evidence="2 3">
    <name type="scientific">Chloracidobacterium sp. N</name>
    <dbReference type="NCBI Taxonomy" id="2821540"/>
    <lineage>
        <taxon>Bacteria</taxon>
        <taxon>Pseudomonadati</taxon>
        <taxon>Acidobacteriota</taxon>
        <taxon>Terriglobia</taxon>
        <taxon>Terriglobales</taxon>
        <taxon>Acidobacteriaceae</taxon>
        <taxon>Chloracidobacterium</taxon>
        <taxon>Chloracidobacterium aggregatum</taxon>
    </lineage>
</organism>
<gene>
    <name evidence="2" type="ORF">J8C05_13435</name>
</gene>
<dbReference type="Gene3D" id="3.40.50.11550">
    <property type="match status" value="1"/>
</dbReference>
<dbReference type="Pfam" id="PF04187">
    <property type="entry name" value="Cofac_haem_bdg"/>
    <property type="match status" value="1"/>
</dbReference>
<sequence>MRKGRPGWVVYALIGWFVLGGAMSQQIQGQATSPPYRIYKPDGQPATLDDIVAALARVEVVFIGESHDDPGAHALQRDLLQAAHARYGTDTAAEKRQVVLSLEMFERDVQLVLDEYLAGLIPETQFLACSRPWNNYQSDYRPLVEFARAQRLPVVAANPPRRYVNLVGREGRDALTRLSQPARALLPPLPYGAASADYEAKFRSLMAGMHGAAGGDGERQMPNLSRMLDAQSLWDAGMAHAIAETLAQVPRALVIHLNGRFHSEEGLGIPEHLATYRKGTRMLMVTVVADADDPETFDVARFGKLGDFVVLSVKPKP</sequence>
<dbReference type="EMBL" id="CP072643">
    <property type="protein sequence ID" value="QUV95026.1"/>
    <property type="molecule type" value="Genomic_DNA"/>
</dbReference>